<evidence type="ECO:0000259" key="7">
    <source>
        <dbReference type="Pfam" id="PF03151"/>
    </source>
</evidence>
<keyword evidence="3 6" id="KW-1133">Transmembrane helix</keyword>
<gene>
    <name evidence="8" type="primary">PPT1</name>
    <name evidence="8" type="ORF">SNAT2548_LOCUS32603</name>
</gene>
<proteinExistence type="predicted"/>
<feature type="transmembrane region" description="Helical" evidence="6">
    <location>
        <begin position="45"/>
        <end position="65"/>
    </location>
</feature>
<evidence type="ECO:0000313" key="9">
    <source>
        <dbReference type="Proteomes" id="UP000604046"/>
    </source>
</evidence>
<dbReference type="Pfam" id="PF03151">
    <property type="entry name" value="TPT"/>
    <property type="match status" value="1"/>
</dbReference>
<feature type="transmembrane region" description="Helical" evidence="6">
    <location>
        <begin position="274"/>
        <end position="297"/>
    </location>
</feature>
<sequence length="364" mass="38750">MEDNPAIEPHGPKARHRATSPAPKVKPSGKAAASKPVEAQAAQEWLAMLGWIALLVITQLLMIVFAKRCTGQAPLPLLLCLAQFTISAVLSSSASHALSRSRKSKAGNAAPGTPAQLLAPWTVLADILPLSAVWTGGFVMFNAAALHMSPGMVNVIRCMEPLATVCVGAGLGQQFSWQVLATLVPICGGVAMASLTTGSFSATGICFAMVSNVAFCCRSFSLQRLRRNPHNKLDDLAVFFNVSWTATVALPFLQVPLEGAQVLPSLQALGDRRWIFAMDLLASSVFFFLYQFVQLLVMTQLSPLAFSVLTPVVKALMIVVLTLYYGDEMSPLSALGVVLSVAGGYLFTLAKSNSGRAKDVQKNT</sequence>
<reference evidence="8" key="1">
    <citation type="submission" date="2021-02" db="EMBL/GenBank/DDBJ databases">
        <authorList>
            <person name="Dougan E. K."/>
            <person name="Rhodes N."/>
            <person name="Thang M."/>
            <person name="Chan C."/>
        </authorList>
    </citation>
    <scope>NUCLEOTIDE SEQUENCE</scope>
</reference>
<evidence type="ECO:0000256" key="1">
    <source>
        <dbReference type="ARBA" id="ARBA00004141"/>
    </source>
</evidence>
<evidence type="ECO:0000256" key="4">
    <source>
        <dbReference type="ARBA" id="ARBA00023136"/>
    </source>
</evidence>
<dbReference type="GO" id="GO:0016020">
    <property type="term" value="C:membrane"/>
    <property type="evidence" value="ECO:0007669"/>
    <property type="project" value="UniProtKB-SubCell"/>
</dbReference>
<keyword evidence="4 6" id="KW-0472">Membrane</keyword>
<feature type="transmembrane region" description="Helical" evidence="6">
    <location>
        <begin position="236"/>
        <end position="254"/>
    </location>
</feature>
<feature type="transmembrane region" description="Helical" evidence="6">
    <location>
        <begin position="190"/>
        <end position="215"/>
    </location>
</feature>
<dbReference type="AlphaFoldDB" id="A0A812UNW4"/>
<evidence type="ECO:0000256" key="3">
    <source>
        <dbReference type="ARBA" id="ARBA00022989"/>
    </source>
</evidence>
<organism evidence="8 9">
    <name type="scientific">Symbiodinium natans</name>
    <dbReference type="NCBI Taxonomy" id="878477"/>
    <lineage>
        <taxon>Eukaryota</taxon>
        <taxon>Sar</taxon>
        <taxon>Alveolata</taxon>
        <taxon>Dinophyceae</taxon>
        <taxon>Suessiales</taxon>
        <taxon>Symbiodiniaceae</taxon>
        <taxon>Symbiodinium</taxon>
    </lineage>
</organism>
<dbReference type="InterPro" id="IPR050186">
    <property type="entry name" value="TPT_transporter"/>
</dbReference>
<feature type="region of interest" description="Disordered" evidence="5">
    <location>
        <begin position="1"/>
        <end position="32"/>
    </location>
</feature>
<feature type="transmembrane region" description="Helical" evidence="6">
    <location>
        <begin position="162"/>
        <end position="184"/>
    </location>
</feature>
<feature type="domain" description="Sugar phosphate transporter" evidence="7">
    <location>
        <begin position="59"/>
        <end position="347"/>
    </location>
</feature>
<accession>A0A812UNW4</accession>
<feature type="transmembrane region" description="Helical" evidence="6">
    <location>
        <begin position="332"/>
        <end position="350"/>
    </location>
</feature>
<comment type="subcellular location">
    <subcellularLocation>
        <location evidence="1">Membrane</location>
        <topology evidence="1">Multi-pass membrane protein</topology>
    </subcellularLocation>
</comment>
<keyword evidence="2 6" id="KW-0812">Transmembrane</keyword>
<keyword evidence="9" id="KW-1185">Reference proteome</keyword>
<comment type="caution">
    <text evidence="8">The sequence shown here is derived from an EMBL/GenBank/DDBJ whole genome shotgun (WGS) entry which is preliminary data.</text>
</comment>
<dbReference type="OrthoDB" id="6418713at2759"/>
<protein>
    <submittedName>
        <fullName evidence="8">PPT1 protein</fullName>
    </submittedName>
</protein>
<name>A0A812UNW4_9DINO</name>
<evidence type="ECO:0000256" key="6">
    <source>
        <dbReference type="SAM" id="Phobius"/>
    </source>
</evidence>
<dbReference type="PANTHER" id="PTHR11132">
    <property type="entry name" value="SOLUTE CARRIER FAMILY 35"/>
    <property type="match status" value="1"/>
</dbReference>
<dbReference type="EMBL" id="CAJNDS010002717">
    <property type="protein sequence ID" value="CAE7572180.1"/>
    <property type="molecule type" value="Genomic_DNA"/>
</dbReference>
<evidence type="ECO:0000256" key="2">
    <source>
        <dbReference type="ARBA" id="ARBA00022692"/>
    </source>
</evidence>
<feature type="transmembrane region" description="Helical" evidence="6">
    <location>
        <begin position="118"/>
        <end position="141"/>
    </location>
</feature>
<dbReference type="InterPro" id="IPR004853">
    <property type="entry name" value="Sugar_P_trans_dom"/>
</dbReference>
<feature type="transmembrane region" description="Helical" evidence="6">
    <location>
        <begin position="304"/>
        <end position="326"/>
    </location>
</feature>
<evidence type="ECO:0000256" key="5">
    <source>
        <dbReference type="SAM" id="MobiDB-lite"/>
    </source>
</evidence>
<feature type="transmembrane region" description="Helical" evidence="6">
    <location>
        <begin position="77"/>
        <end position="98"/>
    </location>
</feature>
<evidence type="ECO:0000313" key="8">
    <source>
        <dbReference type="EMBL" id="CAE7572180.1"/>
    </source>
</evidence>
<dbReference type="Proteomes" id="UP000604046">
    <property type="component" value="Unassembled WGS sequence"/>
</dbReference>